<evidence type="ECO:0000256" key="3">
    <source>
        <dbReference type="ARBA" id="ARBA00004554"/>
    </source>
</evidence>
<keyword evidence="8 21" id="KW-0812">Transmembrane</keyword>
<evidence type="ECO:0000256" key="8">
    <source>
        <dbReference type="ARBA" id="ARBA00022692"/>
    </source>
</evidence>
<evidence type="ECO:0000256" key="11">
    <source>
        <dbReference type="ARBA" id="ARBA00023018"/>
    </source>
</evidence>
<dbReference type="InterPro" id="IPR001807">
    <property type="entry name" value="ClC"/>
</dbReference>
<dbReference type="GO" id="GO:0005247">
    <property type="term" value="F:voltage-gated chloride channel activity"/>
    <property type="evidence" value="ECO:0007669"/>
    <property type="project" value="InterPro"/>
</dbReference>
<dbReference type="Gene3D" id="3.10.580.10">
    <property type="entry name" value="CBS-domain"/>
    <property type="match status" value="2"/>
</dbReference>
<evidence type="ECO:0000256" key="19">
    <source>
        <dbReference type="ARBA" id="ARBA00036895"/>
    </source>
</evidence>
<comment type="subcellular location">
    <subcellularLocation>
        <location evidence="3">Basolateral cell membrane</location>
        <topology evidence="3">Multi-pass membrane protein</topology>
    </subcellularLocation>
    <subcellularLocation>
        <location evidence="2">Cell projection</location>
        <location evidence="2">Axon</location>
    </subcellularLocation>
    <subcellularLocation>
        <location evidence="1">Cell projection</location>
        <location evidence="1">Dendritic spine membrane</location>
        <topology evidence="1">Multi-pass membrane protein</topology>
    </subcellularLocation>
</comment>
<evidence type="ECO:0000256" key="12">
    <source>
        <dbReference type="ARBA" id="ARBA00023065"/>
    </source>
</evidence>
<dbReference type="PANTHER" id="PTHR45720">
    <property type="entry name" value="CHLORIDE CHANNEL PROTEIN 2"/>
    <property type="match status" value="1"/>
</dbReference>
<dbReference type="PRINTS" id="PR01113">
    <property type="entry name" value="CLCHANNEL2"/>
</dbReference>
<comment type="subunit">
    <text evidence="20">Homodimer. Interacts with auxiliary subunit HEPACAM.</text>
</comment>
<reference evidence="22" key="2">
    <citation type="submission" date="2025-08" db="UniProtKB">
        <authorList>
            <consortium name="Ensembl"/>
        </authorList>
    </citation>
    <scope>IDENTIFICATION</scope>
</reference>
<dbReference type="InterPro" id="IPR002244">
    <property type="entry name" value="Cl-channel-2"/>
</dbReference>
<dbReference type="SUPFAM" id="SSF54631">
    <property type="entry name" value="CBS-domain pair"/>
    <property type="match status" value="1"/>
</dbReference>
<evidence type="ECO:0000256" key="4">
    <source>
        <dbReference type="ARBA" id="ARBA00005423"/>
    </source>
</evidence>
<feature type="transmembrane region" description="Helical" evidence="21">
    <location>
        <begin position="80"/>
        <end position="102"/>
    </location>
</feature>
<dbReference type="GO" id="GO:0034707">
    <property type="term" value="C:chloride channel complex"/>
    <property type="evidence" value="ECO:0007669"/>
    <property type="project" value="UniProtKB-KW"/>
</dbReference>
<dbReference type="FunFam" id="1.10.3080.10:FF:000002">
    <property type="entry name" value="Chloride channel 2c"/>
    <property type="match status" value="1"/>
</dbReference>
<evidence type="ECO:0000256" key="2">
    <source>
        <dbReference type="ARBA" id="ARBA00004489"/>
    </source>
</evidence>
<evidence type="ECO:0000256" key="13">
    <source>
        <dbReference type="ARBA" id="ARBA00023122"/>
    </source>
</evidence>
<keyword evidence="7" id="KW-0597">Phosphoprotein</keyword>
<keyword evidence="13" id="KW-0129">CBS domain</keyword>
<keyword evidence="17" id="KW-0628">Postsynaptic cell membrane</keyword>
<feature type="transmembrane region" description="Helical" evidence="21">
    <location>
        <begin position="452"/>
        <end position="471"/>
    </location>
</feature>
<dbReference type="InterPro" id="IPR050970">
    <property type="entry name" value="Cl_channel_volt-gated"/>
</dbReference>
<keyword evidence="9" id="KW-0677">Repeat</keyword>
<evidence type="ECO:0000256" key="17">
    <source>
        <dbReference type="ARBA" id="ARBA00023257"/>
    </source>
</evidence>
<sequence length="841" mass="93398">HPWVVNQWAWQMYGRYTQELGVYAKEEAARLRDGGGLRRSTSVRSRSAELLEYEKDPCAKCHVCTSRCQKFLISRVGEDWIFLILLGLVMALVSWVMDYAIAFCQQAQKWMYGGLNSNMLLQYLAWVTYPVVLITFSAGFTQILAPQAVGSGIPEMKTILRGVVLKEYLTFKTFVAKVIGLTCALGSGMPLGKEGPFVHVASLCAALLSKFMAALFGGIYMNELRNTEMLSAACAVGVGCCFAAPIGGVLFSIEVTSTFFAVRNYWRGFFAATFSAFIFRVLAVWNQDEETITALFKTRFRLDFPFDLQELPAFAILGIACGFGGALFVYLNRLIVECMRKQKTINKFLLRKRLVFPAMVTLIISTLTFPPGFGQFMAGQLTQHESLVALLDNRTWSRQGVAEEFDYISHSHAWKHPQVNVFITLIFFIVMKFWMSAVATTMPVPCGAFMPVFLIGAAFGRLVGETMAVMFPDGIHADGSVYPIVPGGYAVVGAAALSGAVTHTVSTAVIVFELTGQISHILPVMIAVILANAVAQSLQPSLYDSIIRIKKLPYLPELGMGHHEKYNIRVEDIMVRDVRYITLSSSYRDVQEVLLIGQLKTLALVESTDSMILLGSIERSQLQSLLSLQLGPSRRLDHLRRHAKDNDTHTLDTHTHLSNLGNMDNPLSPPCTHTHSTSTSARHGVRFVVSVAEVSRTHARVMRVLNPLPQIAEWEEQQLDEPVDFNNCKIDPAPFQLVERTSLHKTHTIFSLLGLDHAYVTSTGRLVGVVSLRELRKAIEGSVTVTGVKVRPPLASFRDSGNNTTNVSEVTELHKLWNRHRGLSLPRDPTPVKNICEAHCN</sequence>
<dbReference type="GO" id="GO:0030424">
    <property type="term" value="C:axon"/>
    <property type="evidence" value="ECO:0007669"/>
    <property type="project" value="UniProtKB-SubCell"/>
</dbReference>
<evidence type="ECO:0000256" key="14">
    <source>
        <dbReference type="ARBA" id="ARBA00023136"/>
    </source>
</evidence>
<dbReference type="GO" id="GO:0016323">
    <property type="term" value="C:basolateral plasma membrane"/>
    <property type="evidence" value="ECO:0007669"/>
    <property type="project" value="UniProtKB-SubCell"/>
</dbReference>
<evidence type="ECO:0000256" key="9">
    <source>
        <dbReference type="ARBA" id="ARBA00022737"/>
    </source>
</evidence>
<dbReference type="Ensembl" id="ENSOMYT00000114904.2">
    <property type="protein sequence ID" value="ENSOMYP00000106027.2"/>
    <property type="gene ID" value="ENSOMYG00000047481.2"/>
</dbReference>
<reference evidence="22" key="1">
    <citation type="submission" date="2020-07" db="EMBL/GenBank/DDBJ databases">
        <title>A long reads based de novo assembly of the rainbow trout Arlee double haploid line genome.</title>
        <authorList>
            <person name="Gao G."/>
            <person name="Palti Y."/>
        </authorList>
    </citation>
    <scope>NUCLEOTIDE SEQUENCE [LARGE SCALE GENOMIC DNA]</scope>
</reference>
<evidence type="ECO:0000256" key="20">
    <source>
        <dbReference type="ARBA" id="ARBA00046437"/>
    </source>
</evidence>
<feature type="transmembrane region" description="Helical" evidence="21">
    <location>
        <begin position="229"/>
        <end position="253"/>
    </location>
</feature>
<keyword evidence="10 21" id="KW-1133">Transmembrane helix</keyword>
<dbReference type="InterPro" id="IPR014743">
    <property type="entry name" value="Cl-channel_core"/>
</dbReference>
<evidence type="ECO:0000256" key="16">
    <source>
        <dbReference type="ARBA" id="ARBA00023214"/>
    </source>
</evidence>
<proteinExistence type="inferred from homology"/>
<dbReference type="GeneTree" id="ENSGT00940000155439"/>
<keyword evidence="6" id="KW-0813">Transport</keyword>
<evidence type="ECO:0000256" key="15">
    <source>
        <dbReference type="ARBA" id="ARBA00023173"/>
    </source>
</evidence>
<evidence type="ECO:0000256" key="5">
    <source>
        <dbReference type="ARBA" id="ARBA00017377"/>
    </source>
</evidence>
<feature type="transmembrane region" description="Helical" evidence="21">
    <location>
        <begin position="354"/>
        <end position="373"/>
    </location>
</feature>
<evidence type="ECO:0000256" key="6">
    <source>
        <dbReference type="ARBA" id="ARBA00022448"/>
    </source>
</evidence>
<keyword evidence="15" id="KW-0407">Ion channel</keyword>
<dbReference type="Proteomes" id="UP000694395">
    <property type="component" value="Chromosome 28"/>
</dbReference>
<dbReference type="AlphaFoldDB" id="A0A8C7WJS0"/>
<keyword evidence="12" id="KW-0406">Ion transport</keyword>
<feature type="transmembrane region" description="Helical" evidence="21">
    <location>
        <begin position="165"/>
        <end position="185"/>
    </location>
</feature>
<evidence type="ECO:0000256" key="7">
    <source>
        <dbReference type="ARBA" id="ARBA00022553"/>
    </source>
</evidence>
<comment type="similarity">
    <text evidence="4">Belongs to the chloride channel (TC 2.A.49) family. ClC-2/CLCN2 subfamily.</text>
</comment>
<evidence type="ECO:0000256" key="21">
    <source>
        <dbReference type="SAM" id="Phobius"/>
    </source>
</evidence>
<evidence type="ECO:0000256" key="1">
    <source>
        <dbReference type="ARBA" id="ARBA00004332"/>
    </source>
</evidence>
<feature type="transmembrane region" description="Helical" evidence="21">
    <location>
        <begin position="311"/>
        <end position="333"/>
    </location>
</feature>
<protein>
    <recommendedName>
        <fullName evidence="5">Chloride channel protein 2</fullName>
    </recommendedName>
</protein>
<feature type="transmembrane region" description="Helical" evidence="21">
    <location>
        <begin position="123"/>
        <end position="145"/>
    </location>
</feature>
<feature type="transmembrane region" description="Helical" evidence="21">
    <location>
        <begin position="419"/>
        <end position="440"/>
    </location>
</feature>
<evidence type="ECO:0000256" key="10">
    <source>
        <dbReference type="ARBA" id="ARBA00022989"/>
    </source>
</evidence>
<dbReference type="PANTHER" id="PTHR45720:SF14">
    <property type="entry name" value="CHLORIDE CHANNEL PROTEIN 2"/>
    <property type="match status" value="1"/>
</dbReference>
<dbReference type="GO" id="GO:0032591">
    <property type="term" value="C:dendritic spine membrane"/>
    <property type="evidence" value="ECO:0007669"/>
    <property type="project" value="UniProtKB-SubCell"/>
</dbReference>
<comment type="catalytic activity">
    <reaction evidence="19">
        <text>thiocyanate(in) = thiocyanate(out)</text>
        <dbReference type="Rhea" id="RHEA:75347"/>
        <dbReference type="ChEBI" id="CHEBI:18022"/>
    </reaction>
</comment>
<evidence type="ECO:0000313" key="23">
    <source>
        <dbReference type="Proteomes" id="UP000694395"/>
    </source>
</evidence>
<evidence type="ECO:0000256" key="18">
    <source>
        <dbReference type="ARBA" id="ARBA00023273"/>
    </source>
</evidence>
<organism evidence="22 23">
    <name type="scientific">Oncorhynchus mykiss</name>
    <name type="common">Rainbow trout</name>
    <name type="synonym">Salmo gairdneri</name>
    <dbReference type="NCBI Taxonomy" id="8022"/>
    <lineage>
        <taxon>Eukaryota</taxon>
        <taxon>Metazoa</taxon>
        <taxon>Chordata</taxon>
        <taxon>Craniata</taxon>
        <taxon>Vertebrata</taxon>
        <taxon>Euteleostomi</taxon>
        <taxon>Actinopterygii</taxon>
        <taxon>Neopterygii</taxon>
        <taxon>Teleostei</taxon>
        <taxon>Protacanthopterygii</taxon>
        <taxon>Salmoniformes</taxon>
        <taxon>Salmonidae</taxon>
        <taxon>Salmoninae</taxon>
        <taxon>Oncorhynchus</taxon>
    </lineage>
</organism>
<name>A0A8C7WJS0_ONCMY</name>
<keyword evidence="18" id="KW-0966">Cell projection</keyword>
<reference evidence="22" key="3">
    <citation type="submission" date="2025-09" db="UniProtKB">
        <authorList>
            <consortium name="Ensembl"/>
        </authorList>
    </citation>
    <scope>IDENTIFICATION</scope>
</reference>
<dbReference type="PRINTS" id="PR00762">
    <property type="entry name" value="CLCHANNEL"/>
</dbReference>
<dbReference type="FunFam" id="3.10.580.10:FF:000032">
    <property type="entry name" value="Chloride channel protein"/>
    <property type="match status" value="1"/>
</dbReference>
<keyword evidence="14 21" id="KW-0472">Membrane</keyword>
<dbReference type="CDD" id="cd03683">
    <property type="entry name" value="ClC_1_like"/>
    <property type="match status" value="1"/>
</dbReference>
<keyword evidence="15" id="KW-0869">Chloride channel</keyword>
<dbReference type="SUPFAM" id="SSF81340">
    <property type="entry name" value="Clc chloride channel"/>
    <property type="match status" value="1"/>
</dbReference>
<feature type="transmembrane region" description="Helical" evidence="21">
    <location>
        <begin position="197"/>
        <end position="217"/>
    </location>
</feature>
<keyword evidence="16" id="KW-0868">Chloride</keyword>
<dbReference type="Pfam" id="PF00654">
    <property type="entry name" value="Voltage_CLC"/>
    <property type="match status" value="1"/>
</dbReference>
<keyword evidence="23" id="KW-1185">Reference proteome</keyword>
<dbReference type="InterPro" id="IPR046342">
    <property type="entry name" value="CBS_dom_sf"/>
</dbReference>
<accession>A0A8C7WJS0</accession>
<evidence type="ECO:0000313" key="22">
    <source>
        <dbReference type="Ensembl" id="ENSOMYP00000106027.2"/>
    </source>
</evidence>
<dbReference type="Gene3D" id="1.10.3080.10">
    <property type="entry name" value="Clc chloride channel"/>
    <property type="match status" value="1"/>
</dbReference>
<feature type="transmembrane region" description="Helical" evidence="21">
    <location>
        <begin position="265"/>
        <end position="285"/>
    </location>
</feature>
<keyword evidence="11" id="KW-0770">Synapse</keyword>